<evidence type="ECO:0000259" key="2">
    <source>
        <dbReference type="Pfam" id="PF00656"/>
    </source>
</evidence>
<name>A0A8B8MNG0_9MYRT</name>
<reference evidence="4" key="1">
    <citation type="submission" date="2025-08" db="UniProtKB">
        <authorList>
            <consortium name="RefSeq"/>
        </authorList>
    </citation>
    <scope>IDENTIFICATION</scope>
    <source>
        <tissue evidence="4">Leaf</tissue>
    </source>
</reference>
<gene>
    <name evidence="4" type="primary">LOC115726600</name>
</gene>
<dbReference type="InterPro" id="IPR050452">
    <property type="entry name" value="Metacaspase"/>
</dbReference>
<dbReference type="PANTHER" id="PTHR48104">
    <property type="entry name" value="METACASPASE-4"/>
    <property type="match status" value="1"/>
</dbReference>
<accession>A0A8B8MNG0</accession>
<comment type="similarity">
    <text evidence="1">Belongs to the peptidase C14B family.</text>
</comment>
<evidence type="ECO:0000256" key="1">
    <source>
        <dbReference type="ARBA" id="ARBA00009005"/>
    </source>
</evidence>
<organism evidence="3 4">
    <name type="scientific">Rhodamnia argentea</name>
    <dbReference type="NCBI Taxonomy" id="178133"/>
    <lineage>
        <taxon>Eukaryota</taxon>
        <taxon>Viridiplantae</taxon>
        <taxon>Streptophyta</taxon>
        <taxon>Embryophyta</taxon>
        <taxon>Tracheophyta</taxon>
        <taxon>Spermatophyta</taxon>
        <taxon>Magnoliopsida</taxon>
        <taxon>eudicotyledons</taxon>
        <taxon>Gunneridae</taxon>
        <taxon>Pentapetalae</taxon>
        <taxon>rosids</taxon>
        <taxon>malvids</taxon>
        <taxon>Myrtales</taxon>
        <taxon>Myrtaceae</taxon>
        <taxon>Myrtoideae</taxon>
        <taxon>Myrteae</taxon>
        <taxon>Australasian group</taxon>
        <taxon>Rhodamnia</taxon>
    </lineage>
</organism>
<sequence length="374" mass="41797">MSKVTMDGRYISCSQCQKQMRPIWALKEMRCPSCLNLIELTRYDVRPPTSAVAKCILKEKFQSKLKCRNSSSSSSNGTSSNCYSVPGSGMTSVTRPHAGKRAVLCGVSYKKRKYELKRTVNDVRHMKELLIRTFGFLEENILVLTEEEKDERRRPTRKNILDAFQWLLRDCRSGYSLVFFFSGHNLQHPESDGDELDGFDESICPVDFTIEGVILDNEINSAIVRPLPKGVTLHALVVSCHSGNVLELPYAYDIKKGQWVDNRPPSGAYKGTNGGLAICLSACADEKLAADTSALYGKAMSGAVTSSFIRAIREKPGITYKQLLRAMQDVIDEANKSNCLDNPILSRSFLAKMSQEPVLSCSEMMGIENMRFEL</sequence>
<dbReference type="OrthoDB" id="3223806at2759"/>
<dbReference type="KEGG" id="rarg:115726600"/>
<dbReference type="InterPro" id="IPR011600">
    <property type="entry name" value="Pept_C14_caspase"/>
</dbReference>
<dbReference type="Pfam" id="PF00656">
    <property type="entry name" value="Peptidase_C14"/>
    <property type="match status" value="1"/>
</dbReference>
<feature type="domain" description="Peptidase C14 caspase" evidence="2">
    <location>
        <begin position="100"/>
        <end position="361"/>
    </location>
</feature>
<dbReference type="RefSeq" id="XP_030512411.1">
    <property type="nucleotide sequence ID" value="XM_030656551.2"/>
</dbReference>
<protein>
    <submittedName>
        <fullName evidence="4">Metacaspase-1-like</fullName>
    </submittedName>
</protein>
<dbReference type="GeneID" id="115726600"/>
<dbReference type="GO" id="GO:0005737">
    <property type="term" value="C:cytoplasm"/>
    <property type="evidence" value="ECO:0007669"/>
    <property type="project" value="TreeGrafter"/>
</dbReference>
<dbReference type="AlphaFoldDB" id="A0A8B8MNG0"/>
<proteinExistence type="inferred from homology"/>
<dbReference type="GO" id="GO:0004197">
    <property type="term" value="F:cysteine-type endopeptidase activity"/>
    <property type="evidence" value="ECO:0007669"/>
    <property type="project" value="InterPro"/>
</dbReference>
<evidence type="ECO:0000313" key="3">
    <source>
        <dbReference type="Proteomes" id="UP000827889"/>
    </source>
</evidence>
<dbReference type="Proteomes" id="UP000827889">
    <property type="component" value="Chromosome 11"/>
</dbReference>
<keyword evidence="3" id="KW-1185">Reference proteome</keyword>
<evidence type="ECO:0000313" key="4">
    <source>
        <dbReference type="RefSeq" id="XP_030512411.1"/>
    </source>
</evidence>
<dbReference type="Gene3D" id="3.40.50.12660">
    <property type="match status" value="1"/>
</dbReference>
<dbReference type="GO" id="GO:0006508">
    <property type="term" value="P:proteolysis"/>
    <property type="evidence" value="ECO:0007669"/>
    <property type="project" value="InterPro"/>
</dbReference>
<dbReference type="PANTHER" id="PTHR48104:SF2">
    <property type="entry name" value="METACASPASE-1-LIKE ISOFORM X1"/>
    <property type="match status" value="1"/>
</dbReference>